<keyword evidence="1" id="KW-0175">Coiled coil</keyword>
<protein>
    <submittedName>
        <fullName evidence="4">ATPase</fullName>
    </submittedName>
</protein>
<feature type="transmembrane region" description="Helical" evidence="3">
    <location>
        <begin position="45"/>
        <end position="65"/>
    </location>
</feature>
<feature type="coiled-coil region" evidence="1">
    <location>
        <begin position="347"/>
        <end position="374"/>
    </location>
</feature>
<keyword evidence="3" id="KW-0472">Membrane</keyword>
<reference evidence="4 5" key="1">
    <citation type="submission" date="2024-09" db="EMBL/GenBank/DDBJ databases">
        <authorList>
            <person name="Sun Q."/>
            <person name="Mori K."/>
        </authorList>
    </citation>
    <scope>NUCLEOTIDE SEQUENCE [LARGE SCALE GENOMIC DNA]</scope>
    <source>
        <strain evidence="4 5">CICC 11035S</strain>
    </source>
</reference>
<evidence type="ECO:0000256" key="2">
    <source>
        <dbReference type="SAM" id="MobiDB-lite"/>
    </source>
</evidence>
<gene>
    <name evidence="4" type="ORF">ACFFF8_04240</name>
</gene>
<keyword evidence="5" id="KW-1185">Reference proteome</keyword>
<feature type="coiled-coil region" evidence="1">
    <location>
        <begin position="416"/>
        <end position="443"/>
    </location>
</feature>
<dbReference type="EMBL" id="JBHLTM010000016">
    <property type="protein sequence ID" value="MFC0683795.1"/>
    <property type="molecule type" value="Genomic_DNA"/>
</dbReference>
<keyword evidence="3" id="KW-0812">Transmembrane</keyword>
<proteinExistence type="predicted"/>
<feature type="compositionally biased region" description="Low complexity" evidence="2">
    <location>
        <begin position="9"/>
        <end position="22"/>
    </location>
</feature>
<feature type="transmembrane region" description="Helical" evidence="3">
    <location>
        <begin position="77"/>
        <end position="99"/>
    </location>
</feature>
<feature type="compositionally biased region" description="Basic and acidic residues" evidence="2">
    <location>
        <begin position="23"/>
        <end position="33"/>
    </location>
</feature>
<comment type="caution">
    <text evidence="4">The sequence shown here is derived from an EMBL/GenBank/DDBJ whole genome shotgun (WGS) entry which is preliminary data.</text>
</comment>
<evidence type="ECO:0000256" key="3">
    <source>
        <dbReference type="SAM" id="Phobius"/>
    </source>
</evidence>
<organism evidence="4 5">
    <name type="scientific">Novosphingobium clariflavum</name>
    <dbReference type="NCBI Taxonomy" id="2029884"/>
    <lineage>
        <taxon>Bacteria</taxon>
        <taxon>Pseudomonadati</taxon>
        <taxon>Pseudomonadota</taxon>
        <taxon>Alphaproteobacteria</taxon>
        <taxon>Sphingomonadales</taxon>
        <taxon>Sphingomonadaceae</taxon>
        <taxon>Novosphingobium</taxon>
    </lineage>
</organism>
<keyword evidence="3" id="KW-1133">Transmembrane helix</keyword>
<feature type="coiled-coil region" evidence="1">
    <location>
        <begin position="296"/>
        <end position="323"/>
    </location>
</feature>
<sequence length="863" mass="94021">MENETTEGADTPPSDPAPASSPTREDRHSARESRAIVPYRQRKDWLAPVLAGLASATWTGVYIWSQWPAFGFLPFSALPSALTTWAVPLLLIGLVWLLVMRHSARESRRFADVAATLSRESADLERRLTAVNRELSLAREFVAAQSRDLEALGRIAADRLSKNAGQLQDLIRDNGSRIETISDVSVSALDNMEKLRSQLPVIASSAKDVTNNIGNAGRAAHVQLEDMINGFNRLNEFGSASERQVWRLREAIATAIDEFTTQSERMGTLADERFSTLAERGLAFRTELERHEVEALAGIRTRADALEAEISDTRAQLDRHEEESLTSLRARLVALREESDVVSRALRDGEGRAAEAWRKALEELEDEQREVARGIGQTQEATIGALRSALEAVSRDSEKLDASLAARSERLNAESAQRLDRQAEQERAAISRLEAMLGELDSEISQRLERHRLQSATVSERANAITAELDRYTERLAGVATSSEAIEGRLAASLSALTDRLTAARATLSATDGDVDKLTESSVRLLELIQGSARYAHNDLPEALAVSEDRLNRLQMGVASVLEGLQASTANGSALAQDIEAAGKHLTALAAELSLAQNDLGRSGKAHGVLLDELRQAIAALEIATGEAAGKADGELRRSITALETAITDAIGTIETDSAERIARVANDLGEQSALAIDKAMRQRVAEVTGQLDQAVAHASGATREATIQLRDQLAKVDELVGNLENRVTHARERAAEQVDNDFARRVALITESLNSNSIDIAASLSSDVADTAWAAYLRGDRGIFTRRAVTLLDAGEVKSIQQLFERDEAFREHVSRYIHDFEAILRQVLSTRDGNALGVTLLSSDMGKLYVALAQGIERLRS</sequence>
<evidence type="ECO:0000313" key="5">
    <source>
        <dbReference type="Proteomes" id="UP001589858"/>
    </source>
</evidence>
<name>A0ABV6S3I4_9SPHN</name>
<evidence type="ECO:0000313" key="4">
    <source>
        <dbReference type="EMBL" id="MFC0683795.1"/>
    </source>
</evidence>
<feature type="region of interest" description="Disordered" evidence="2">
    <location>
        <begin position="1"/>
        <end position="33"/>
    </location>
</feature>
<dbReference type="Proteomes" id="UP001589858">
    <property type="component" value="Unassembled WGS sequence"/>
</dbReference>
<dbReference type="RefSeq" id="WP_267220157.1">
    <property type="nucleotide sequence ID" value="NZ_JAPCWC010000006.1"/>
</dbReference>
<evidence type="ECO:0000256" key="1">
    <source>
        <dbReference type="SAM" id="Coils"/>
    </source>
</evidence>
<accession>A0ABV6S3I4</accession>